<name>A0A3P7G229_WUCBA</name>
<dbReference type="OrthoDB" id="270970at2759"/>
<dbReference type="PANTHER" id="PTHR45729">
    <property type="entry name" value="RABPHILIN, ISOFORM A"/>
    <property type="match status" value="1"/>
</dbReference>
<sequence>MWQYKTEIPVQLPMKGLSTTRSAICLQSSVATEPILRNQTVRHAISGNDIIDLENSDSEVNKWQIIVKIKFQNLNKFLLRKKTSKISLEMRGTIQFTLRYSAQQMKLHVRLTGAKNLRAMDKNGLSDPYVKLYLIPGASKATKMVSKTIEKTLNPLWNEEFTYYGVTDEDQLNKSLRLLVLDRDRIGSDFLGEVHVPLKNLKNEEEKFYNLCLEHAMLVKDVNVSNERGKICLSLLYNVQQGSLYVTIKRCAELLGMDKTGFSDPYVKV</sequence>
<dbReference type="InParanoid" id="A0A3P7G229"/>
<dbReference type="GO" id="GO:0006887">
    <property type="term" value="P:exocytosis"/>
    <property type="evidence" value="ECO:0007669"/>
    <property type="project" value="TreeGrafter"/>
</dbReference>
<dbReference type="InterPro" id="IPR047022">
    <property type="entry name" value="Rabphilin_Doc2_C2A"/>
</dbReference>
<dbReference type="CDD" id="cd04035">
    <property type="entry name" value="C2A_Rabphilin_Doc2"/>
    <property type="match status" value="1"/>
</dbReference>
<reference evidence="3 4" key="1">
    <citation type="submission" date="2018-11" db="EMBL/GenBank/DDBJ databases">
        <authorList>
            <consortium name="Pathogen Informatics"/>
        </authorList>
    </citation>
    <scope>NUCLEOTIDE SEQUENCE [LARGE SCALE GENOMIC DNA]</scope>
</reference>
<dbReference type="InterPro" id="IPR035892">
    <property type="entry name" value="C2_domain_sf"/>
</dbReference>
<feature type="domain" description="C2" evidence="2">
    <location>
        <begin position="90"/>
        <end position="213"/>
    </location>
</feature>
<dbReference type="GO" id="GO:0046872">
    <property type="term" value="F:metal ion binding"/>
    <property type="evidence" value="ECO:0007669"/>
    <property type="project" value="UniProtKB-KW"/>
</dbReference>
<evidence type="ECO:0000313" key="3">
    <source>
        <dbReference type="EMBL" id="VDM15425.1"/>
    </source>
</evidence>
<protein>
    <recommendedName>
        <fullName evidence="2">C2 domain-containing protein</fullName>
    </recommendedName>
</protein>
<dbReference type="GO" id="GO:0017158">
    <property type="term" value="P:regulation of calcium ion-dependent exocytosis"/>
    <property type="evidence" value="ECO:0007669"/>
    <property type="project" value="TreeGrafter"/>
</dbReference>
<dbReference type="AlphaFoldDB" id="A0A3P7G229"/>
<dbReference type="PANTHER" id="PTHR45729:SF6">
    <property type="entry name" value="RABPHILIN, ISOFORM A"/>
    <property type="match status" value="1"/>
</dbReference>
<evidence type="ECO:0000256" key="1">
    <source>
        <dbReference type="ARBA" id="ARBA00022723"/>
    </source>
</evidence>
<dbReference type="PRINTS" id="PR00360">
    <property type="entry name" value="C2DOMAIN"/>
</dbReference>
<keyword evidence="4" id="KW-1185">Reference proteome</keyword>
<dbReference type="Gene3D" id="2.60.40.150">
    <property type="entry name" value="C2 domain"/>
    <property type="match status" value="2"/>
</dbReference>
<accession>A0A3P7G229</accession>
<dbReference type="Pfam" id="PF00168">
    <property type="entry name" value="C2"/>
    <property type="match status" value="2"/>
</dbReference>
<evidence type="ECO:0000313" key="4">
    <source>
        <dbReference type="Proteomes" id="UP000270924"/>
    </source>
</evidence>
<dbReference type="Proteomes" id="UP000270924">
    <property type="component" value="Unassembled WGS sequence"/>
</dbReference>
<dbReference type="EMBL" id="UYWW01007790">
    <property type="protein sequence ID" value="VDM15425.1"/>
    <property type="molecule type" value="Genomic_DNA"/>
</dbReference>
<dbReference type="GO" id="GO:0061669">
    <property type="term" value="P:spontaneous neurotransmitter secretion"/>
    <property type="evidence" value="ECO:0007669"/>
    <property type="project" value="TreeGrafter"/>
</dbReference>
<dbReference type="InterPro" id="IPR043566">
    <property type="entry name" value="Rabphilin/DOC2/Noc2"/>
</dbReference>
<gene>
    <name evidence="3" type="ORF">WBA_LOCUS8811</name>
</gene>
<dbReference type="SMART" id="SM00239">
    <property type="entry name" value="C2"/>
    <property type="match status" value="1"/>
</dbReference>
<dbReference type="OMA" id="HALHCSI"/>
<dbReference type="InterPro" id="IPR000008">
    <property type="entry name" value="C2_dom"/>
</dbReference>
<proteinExistence type="predicted"/>
<dbReference type="SUPFAM" id="SSF49562">
    <property type="entry name" value="C2 domain (Calcium/lipid-binding domain, CaLB)"/>
    <property type="match status" value="2"/>
</dbReference>
<organism evidence="3 4">
    <name type="scientific">Wuchereria bancrofti</name>
    <dbReference type="NCBI Taxonomy" id="6293"/>
    <lineage>
        <taxon>Eukaryota</taxon>
        <taxon>Metazoa</taxon>
        <taxon>Ecdysozoa</taxon>
        <taxon>Nematoda</taxon>
        <taxon>Chromadorea</taxon>
        <taxon>Rhabditida</taxon>
        <taxon>Spirurina</taxon>
        <taxon>Spiruromorpha</taxon>
        <taxon>Filarioidea</taxon>
        <taxon>Onchocercidae</taxon>
        <taxon>Wuchereria</taxon>
    </lineage>
</organism>
<dbReference type="PROSITE" id="PS50004">
    <property type="entry name" value="C2"/>
    <property type="match status" value="1"/>
</dbReference>
<evidence type="ECO:0000259" key="2">
    <source>
        <dbReference type="PROSITE" id="PS50004"/>
    </source>
</evidence>
<keyword evidence="1" id="KW-0479">Metal-binding</keyword>
<dbReference type="GO" id="GO:0098793">
    <property type="term" value="C:presynapse"/>
    <property type="evidence" value="ECO:0007669"/>
    <property type="project" value="GOC"/>
</dbReference>